<feature type="transmembrane region" description="Helical" evidence="7">
    <location>
        <begin position="59"/>
        <end position="82"/>
    </location>
</feature>
<comment type="caution">
    <text evidence="8">The sequence shown here is derived from an EMBL/GenBank/DDBJ whole genome shotgun (WGS) entry which is preliminary data.</text>
</comment>
<dbReference type="OrthoDB" id="3556991at2"/>
<keyword evidence="4 7" id="KW-0812">Transmembrane</keyword>
<evidence type="ECO:0000256" key="3">
    <source>
        <dbReference type="ARBA" id="ARBA00022475"/>
    </source>
</evidence>
<comment type="similarity">
    <text evidence="2">Belongs to the CPA3 antiporters (TC 2.A.63) subunit E family.</text>
</comment>
<keyword evidence="6 7" id="KW-0472">Membrane</keyword>
<dbReference type="RefSeq" id="WP_141996240.1">
    <property type="nucleotide sequence ID" value="NZ_VFML01000001.1"/>
</dbReference>
<comment type="subcellular location">
    <subcellularLocation>
        <location evidence="1">Cell membrane</location>
        <topology evidence="1">Multi-pass membrane protein</topology>
    </subcellularLocation>
</comment>
<evidence type="ECO:0000256" key="2">
    <source>
        <dbReference type="ARBA" id="ARBA00006228"/>
    </source>
</evidence>
<evidence type="ECO:0000256" key="6">
    <source>
        <dbReference type="ARBA" id="ARBA00023136"/>
    </source>
</evidence>
<feature type="transmembrane region" description="Helical" evidence="7">
    <location>
        <begin position="5"/>
        <end position="22"/>
    </location>
</feature>
<dbReference type="GO" id="GO:0008324">
    <property type="term" value="F:monoatomic cation transmembrane transporter activity"/>
    <property type="evidence" value="ECO:0007669"/>
    <property type="project" value="InterPro"/>
</dbReference>
<dbReference type="Proteomes" id="UP000320876">
    <property type="component" value="Unassembled WGS sequence"/>
</dbReference>
<gene>
    <name evidence="8" type="ORF">FB471_1113</name>
</gene>
<protein>
    <submittedName>
        <fullName evidence="8">Multisubunit sodium/proton antiporter MrpE subunit</fullName>
    </submittedName>
</protein>
<reference evidence="8 9" key="1">
    <citation type="submission" date="2019-06" db="EMBL/GenBank/DDBJ databases">
        <title>Sequencing the genomes of 1000 actinobacteria strains.</title>
        <authorList>
            <person name="Klenk H.-P."/>
        </authorList>
    </citation>
    <scope>NUCLEOTIDE SEQUENCE [LARGE SCALE GENOMIC DNA]</scope>
    <source>
        <strain evidence="8 9">DSM 45679</strain>
    </source>
</reference>
<proteinExistence type="inferred from homology"/>
<dbReference type="PANTHER" id="PTHR34584">
    <property type="entry name" value="NA(+)/H(+) ANTIPORTER SUBUNIT E1"/>
    <property type="match status" value="1"/>
</dbReference>
<sequence>MTRQRFSLTMFVWLLLVWFMLWGSVDPFIVLTGVVVALGVLLLFPLPTRPGLFVRPLRLLRLVVFVVADLTASAFQTAWFVLRYGRSVREAVLSVPVLSERDHAVVAAANMVSLTPGKFVLQIDRARGIYYVYALGVRSAREAARAHDQVLELQIRVVEALGSAREAATVRDRVAAARRAPAKGGAW</sequence>
<evidence type="ECO:0000313" key="8">
    <source>
        <dbReference type="EMBL" id="TQJ01433.1"/>
    </source>
</evidence>
<dbReference type="Pfam" id="PF01899">
    <property type="entry name" value="MNHE"/>
    <property type="match status" value="1"/>
</dbReference>
<keyword evidence="3" id="KW-1003">Cell membrane</keyword>
<keyword evidence="9" id="KW-1185">Reference proteome</keyword>
<evidence type="ECO:0000313" key="9">
    <source>
        <dbReference type="Proteomes" id="UP000320876"/>
    </source>
</evidence>
<dbReference type="InterPro" id="IPR002758">
    <property type="entry name" value="Cation_antiport_E"/>
</dbReference>
<dbReference type="EMBL" id="VFML01000001">
    <property type="protein sequence ID" value="TQJ01433.1"/>
    <property type="molecule type" value="Genomic_DNA"/>
</dbReference>
<evidence type="ECO:0000256" key="7">
    <source>
        <dbReference type="SAM" id="Phobius"/>
    </source>
</evidence>
<organism evidence="8 9">
    <name type="scientific">Amycolatopsis cihanbeyliensis</name>
    <dbReference type="NCBI Taxonomy" id="1128664"/>
    <lineage>
        <taxon>Bacteria</taxon>
        <taxon>Bacillati</taxon>
        <taxon>Actinomycetota</taxon>
        <taxon>Actinomycetes</taxon>
        <taxon>Pseudonocardiales</taxon>
        <taxon>Pseudonocardiaceae</taxon>
        <taxon>Amycolatopsis</taxon>
    </lineage>
</organism>
<name>A0A542DED9_AMYCI</name>
<dbReference type="GO" id="GO:0005886">
    <property type="term" value="C:plasma membrane"/>
    <property type="evidence" value="ECO:0007669"/>
    <property type="project" value="UniProtKB-SubCell"/>
</dbReference>
<evidence type="ECO:0000256" key="1">
    <source>
        <dbReference type="ARBA" id="ARBA00004651"/>
    </source>
</evidence>
<accession>A0A542DED9</accession>
<dbReference type="AlphaFoldDB" id="A0A542DED9"/>
<keyword evidence="5 7" id="KW-1133">Transmembrane helix</keyword>
<feature type="transmembrane region" description="Helical" evidence="7">
    <location>
        <begin position="28"/>
        <end position="47"/>
    </location>
</feature>
<evidence type="ECO:0000256" key="4">
    <source>
        <dbReference type="ARBA" id="ARBA00022692"/>
    </source>
</evidence>
<dbReference type="PANTHER" id="PTHR34584:SF1">
    <property type="entry name" value="NA(+)_H(+) ANTIPORTER SUBUNIT E1"/>
    <property type="match status" value="1"/>
</dbReference>
<evidence type="ECO:0000256" key="5">
    <source>
        <dbReference type="ARBA" id="ARBA00022989"/>
    </source>
</evidence>